<organism evidence="1 2">
    <name type="scientific">Penicillium oxalicum (strain 114-2 / CGMCC 5302)</name>
    <name type="common">Penicillium decumbens</name>
    <dbReference type="NCBI Taxonomy" id="933388"/>
    <lineage>
        <taxon>Eukaryota</taxon>
        <taxon>Fungi</taxon>
        <taxon>Dikarya</taxon>
        <taxon>Ascomycota</taxon>
        <taxon>Pezizomycotina</taxon>
        <taxon>Eurotiomycetes</taxon>
        <taxon>Eurotiomycetidae</taxon>
        <taxon>Eurotiales</taxon>
        <taxon>Aspergillaceae</taxon>
        <taxon>Penicillium</taxon>
    </lineage>
</organism>
<evidence type="ECO:0000313" key="1">
    <source>
        <dbReference type="EMBL" id="EPS32855.1"/>
    </source>
</evidence>
<sequence>MVESQIIYLQIRGIDTGEGDQGGRIFRSQAGGEIITVDLLVIAHETTRERGRASCKSATNLCQVTLTKKMVHDLQFAGDGAVGSMDPDWASLDLI</sequence>
<accession>S7ZQ68</accession>
<dbReference type="EMBL" id="KB644414">
    <property type="protein sequence ID" value="EPS32855.1"/>
    <property type="molecule type" value="Genomic_DNA"/>
</dbReference>
<reference evidence="1 2" key="1">
    <citation type="journal article" date="2013" name="PLoS ONE">
        <title>Genomic and secretomic analyses reveal unique features of the lignocellulolytic enzyme system of Penicillium decumbens.</title>
        <authorList>
            <person name="Liu G."/>
            <person name="Zhang L."/>
            <person name="Wei X."/>
            <person name="Zou G."/>
            <person name="Qin Y."/>
            <person name="Ma L."/>
            <person name="Li J."/>
            <person name="Zheng H."/>
            <person name="Wang S."/>
            <person name="Wang C."/>
            <person name="Xun L."/>
            <person name="Zhao G.-P."/>
            <person name="Zhou Z."/>
            <person name="Qu Y."/>
        </authorList>
    </citation>
    <scope>NUCLEOTIDE SEQUENCE [LARGE SCALE GENOMIC DNA]</scope>
    <source>
        <strain evidence="2">114-2 / CGMCC 5302</strain>
    </source>
</reference>
<keyword evidence="2" id="KW-1185">Reference proteome</keyword>
<dbReference type="Proteomes" id="UP000019376">
    <property type="component" value="Unassembled WGS sequence"/>
</dbReference>
<dbReference type="AlphaFoldDB" id="S7ZQ68"/>
<proteinExistence type="predicted"/>
<gene>
    <name evidence="1" type="ORF">PDE_07816</name>
</gene>
<name>S7ZQ68_PENO1</name>
<dbReference type="HOGENOM" id="CLU_2373466_0_0_1"/>
<protein>
    <submittedName>
        <fullName evidence="1">Uncharacterized protein</fullName>
    </submittedName>
</protein>
<evidence type="ECO:0000313" key="2">
    <source>
        <dbReference type="Proteomes" id="UP000019376"/>
    </source>
</evidence>